<dbReference type="Proteomes" id="UP000245444">
    <property type="component" value="Chromosome"/>
</dbReference>
<name>A0A2U8WKA4_9HYPH</name>
<dbReference type="CDD" id="cd24012">
    <property type="entry name" value="ASKHA_NBD_KDGal-kinase"/>
    <property type="match status" value="1"/>
</dbReference>
<dbReference type="KEGG" id="mtea:DK419_06250"/>
<proteinExistence type="predicted"/>
<dbReference type="InterPro" id="IPR007729">
    <property type="entry name" value="DGOK"/>
</dbReference>
<evidence type="ECO:0000313" key="1">
    <source>
        <dbReference type="EMBL" id="AWN45961.1"/>
    </source>
</evidence>
<dbReference type="AlphaFoldDB" id="A0A2U8WKA4"/>
<dbReference type="Gene3D" id="3.30.420.310">
    <property type="entry name" value="2-keto-3-deoxy-galactonokinase, C-terminal domain"/>
    <property type="match status" value="1"/>
</dbReference>
<reference evidence="1 2" key="1">
    <citation type="submission" date="2018-05" db="EMBL/GenBank/DDBJ databases">
        <title>Complete Genome Sequence of Methylobacterium sp. 17Sr1-28.</title>
        <authorList>
            <person name="Srinivasan S."/>
        </authorList>
    </citation>
    <scope>NUCLEOTIDE SEQUENCE [LARGE SCALE GENOMIC DNA]</scope>
    <source>
        <strain evidence="1 2">17Sr1-28</strain>
    </source>
</reference>
<dbReference type="OrthoDB" id="256574at2"/>
<protein>
    <submittedName>
        <fullName evidence="1">2-keto-3-deoxy-galactonokinase</fullName>
    </submittedName>
</protein>
<organism evidence="1 2">
    <name type="scientific">Methylobacterium terrae</name>
    <dbReference type="NCBI Taxonomy" id="2202827"/>
    <lineage>
        <taxon>Bacteria</taxon>
        <taxon>Pseudomonadati</taxon>
        <taxon>Pseudomonadota</taxon>
        <taxon>Alphaproteobacteria</taxon>
        <taxon>Hyphomicrobiales</taxon>
        <taxon>Methylobacteriaceae</taxon>
        <taxon>Methylobacterium</taxon>
    </lineage>
</organism>
<keyword evidence="2" id="KW-1185">Reference proteome</keyword>
<dbReference type="GO" id="GO:0008671">
    <property type="term" value="F:2-dehydro-3-deoxygalactonokinase activity"/>
    <property type="evidence" value="ECO:0007669"/>
    <property type="project" value="InterPro"/>
</dbReference>
<accession>A0A2U8WKA4</accession>
<dbReference type="GO" id="GO:0034194">
    <property type="term" value="P:D-galactonate catabolic process"/>
    <property type="evidence" value="ECO:0007669"/>
    <property type="project" value="InterPro"/>
</dbReference>
<evidence type="ECO:0000313" key="2">
    <source>
        <dbReference type="Proteomes" id="UP000245444"/>
    </source>
</evidence>
<dbReference type="Gene3D" id="3.30.420.300">
    <property type="entry name" value="2-keto-3-deoxy-galactonokinase, substrate binding domain"/>
    <property type="match status" value="1"/>
</dbReference>
<gene>
    <name evidence="1" type="ORF">DK419_06250</name>
</gene>
<dbReference type="RefSeq" id="WP_109958317.1">
    <property type="nucleotide sequence ID" value="NZ_CP029553.1"/>
</dbReference>
<sequence>MIAVDWGTSSARAYRLAPDGAVLARREGADGILRVPAGGFPAALVEMVGDWLAAGETRVLLSGMVGSRQGWQEAPYLGCPAGLSELAGAVVPVPFDGASVRLVPGLSAEDAAGTPEVMRGEEVQILGALAHADEDGLMCLPGSHAKWVRVVRGRIAGFTTSMTGEAFAALKDHTILGRMMTGRAEVGPAFEAGVARAAEAGGLLHHLFGTRTLGLFGRLAPEESASYLSGLLIGHDVAAALAEPAQVLLVGSGPLMALYGRAIALAGGEAIAGDPDAAARGLALIGERIQWA</sequence>
<dbReference type="InterPro" id="IPR042257">
    <property type="entry name" value="DGOK_C"/>
</dbReference>
<dbReference type="InterPro" id="IPR042258">
    <property type="entry name" value="DGOK_N"/>
</dbReference>
<keyword evidence="1" id="KW-0418">Kinase</keyword>
<keyword evidence="1" id="KW-0808">Transferase</keyword>
<dbReference type="EMBL" id="CP029553">
    <property type="protein sequence ID" value="AWN45961.1"/>
    <property type="molecule type" value="Genomic_DNA"/>
</dbReference>
<dbReference type="Pfam" id="PF05035">
    <property type="entry name" value="DGOK"/>
    <property type="match status" value="1"/>
</dbReference>